<name>I2FLN9_9CAUD</name>
<evidence type="ECO:0000313" key="2">
    <source>
        <dbReference type="Proteomes" id="UP000002867"/>
    </source>
</evidence>
<dbReference type="GeneID" id="12979130"/>
<accession>I2FLN9</accession>
<dbReference type="KEGG" id="vg:12979130"/>
<dbReference type="EMBL" id="HE611333">
    <property type="protein sequence ID" value="CCE60773.1"/>
    <property type="molecule type" value="Genomic_DNA"/>
</dbReference>
<organism evidence="1 2">
    <name type="scientific">Pseudomonas phage tf</name>
    <dbReference type="NCBI Taxonomy" id="1114179"/>
    <lineage>
        <taxon>Viruses</taxon>
        <taxon>Duplodnaviria</taxon>
        <taxon>Heunggongvirae</taxon>
        <taxon>Uroviricota</taxon>
        <taxon>Caudoviricetes</taxon>
        <taxon>Krylovvirus</taxon>
        <taxon>Krylovvirus tf</taxon>
    </lineage>
</organism>
<reference evidence="1 2" key="1">
    <citation type="journal article" date="2012" name="PLoS ONE">
        <title>Genomic Analysis of Pseudomonas putida Phage tf with Localized Single-Strand DNA Interruptions.</title>
        <authorList>
            <person name="Glukhov A.S."/>
            <person name="Krutilina A.I."/>
            <person name="Shlyapnikov M.G."/>
            <person name="Severinov K."/>
            <person name="Lavysh D."/>
            <person name="Kochetkov V.V."/>
            <person name="McGrath J.W."/>
            <person name="de Leeuwe C."/>
            <person name="Shaburova O.V."/>
            <person name="Krylov V.N."/>
            <person name="Akulenko N.V."/>
            <person name="Kulakov L.A."/>
        </authorList>
    </citation>
    <scope>NUCLEOTIDE SEQUENCE [LARGE SCALE GENOMIC DNA]</scope>
</reference>
<dbReference type="RefSeq" id="YP_006382478.1">
    <property type="nucleotide sequence ID" value="NC_017971.2"/>
</dbReference>
<keyword evidence="2" id="KW-1185">Reference proteome</keyword>
<protein>
    <submittedName>
        <fullName evidence="1">Uncharacterized protein</fullName>
    </submittedName>
</protein>
<gene>
    <name evidence="1" type="ORF">tf_18</name>
</gene>
<evidence type="ECO:0000313" key="1">
    <source>
        <dbReference type="EMBL" id="CCE60773.1"/>
    </source>
</evidence>
<dbReference type="Proteomes" id="UP000002867">
    <property type="component" value="Segment"/>
</dbReference>
<sequence length="307" mass="33727">MTMFAAHVTGDTLPPGGKVWRAFPGYTCCFAGIGASVKGVIENAGANPENCLGHVLILATPTRDDPEGFEACRTFLLSDAVKTLTNNGIVSAEAVGANWFGVQVRAKLAGGSYTRDQLLHVVFKMDSHADGIITALRVSQCHWKLTDRRSYRMLSGKELEVLPLVSAISGAGGMAFSDSYPTFVPVTAAKVREYLKGQNETDLDDIYYARAANFAVAGLIWDRGLSLAVRILRGERLPDRPFNQKIYNGYIKDEYIKNHQFVNFPDEAVMSITGPWSLPQRDTDLRFRNNQGVAAKVRHVLTQLQGE</sequence>
<proteinExistence type="predicted"/>